<dbReference type="SUPFAM" id="SSF46955">
    <property type="entry name" value="Putative DNA-binding domain"/>
    <property type="match status" value="1"/>
</dbReference>
<evidence type="ECO:0000313" key="2">
    <source>
        <dbReference type="EMBL" id="RVT49648.1"/>
    </source>
</evidence>
<feature type="domain" description="Helix-turn-helix" evidence="1">
    <location>
        <begin position="14"/>
        <end position="57"/>
    </location>
</feature>
<dbReference type="InterPro" id="IPR009061">
    <property type="entry name" value="DNA-bd_dom_put_sf"/>
</dbReference>
<dbReference type="OrthoDB" id="7068969at2"/>
<evidence type="ECO:0000313" key="3">
    <source>
        <dbReference type="Proteomes" id="UP000288178"/>
    </source>
</evidence>
<keyword evidence="2" id="KW-0238">DNA-binding</keyword>
<comment type="caution">
    <text evidence="2">The sequence shown here is derived from an EMBL/GenBank/DDBJ whole genome shotgun (WGS) entry which is preliminary data.</text>
</comment>
<organism evidence="2 3">
    <name type="scientific">Rubrivivax albus</name>
    <dbReference type="NCBI Taxonomy" id="2499835"/>
    <lineage>
        <taxon>Bacteria</taxon>
        <taxon>Pseudomonadati</taxon>
        <taxon>Pseudomonadota</taxon>
        <taxon>Betaproteobacteria</taxon>
        <taxon>Burkholderiales</taxon>
        <taxon>Sphaerotilaceae</taxon>
        <taxon>Rubrivivax</taxon>
    </lineage>
</organism>
<dbReference type="Pfam" id="PF12728">
    <property type="entry name" value="HTH_17"/>
    <property type="match status" value="1"/>
</dbReference>
<dbReference type="InterPro" id="IPR041657">
    <property type="entry name" value="HTH_17"/>
</dbReference>
<accession>A0A3S2TKE6</accession>
<dbReference type="EMBL" id="SACT01000007">
    <property type="protein sequence ID" value="RVT49648.1"/>
    <property type="molecule type" value="Genomic_DNA"/>
</dbReference>
<sequence>MQTATDRLAVDEHEAAELLGISVHTLRKDRTKARRIPFFKIGGSVRYSVDRIRAALAEYEHGGPQTVSRRVGR</sequence>
<dbReference type="Proteomes" id="UP000288178">
    <property type="component" value="Unassembled WGS sequence"/>
</dbReference>
<proteinExistence type="predicted"/>
<dbReference type="RefSeq" id="WP_128199820.1">
    <property type="nucleotide sequence ID" value="NZ_SACT01000007.1"/>
</dbReference>
<evidence type="ECO:0000259" key="1">
    <source>
        <dbReference type="Pfam" id="PF12728"/>
    </source>
</evidence>
<dbReference type="GO" id="GO:0003677">
    <property type="term" value="F:DNA binding"/>
    <property type="evidence" value="ECO:0007669"/>
    <property type="project" value="UniProtKB-KW"/>
</dbReference>
<dbReference type="AlphaFoldDB" id="A0A3S2TKE6"/>
<reference evidence="2 3" key="1">
    <citation type="submission" date="2019-01" db="EMBL/GenBank/DDBJ databases">
        <authorList>
            <person name="Chen W.-M."/>
        </authorList>
    </citation>
    <scope>NUCLEOTIDE SEQUENCE [LARGE SCALE GENOMIC DNA]</scope>
    <source>
        <strain evidence="2 3">ICH-3</strain>
    </source>
</reference>
<keyword evidence="3" id="KW-1185">Reference proteome</keyword>
<gene>
    <name evidence="2" type="ORF">ENE75_18555</name>
</gene>
<protein>
    <submittedName>
        <fullName evidence="2">DNA-binding protein</fullName>
    </submittedName>
</protein>
<name>A0A3S2TKE6_9BURK</name>